<dbReference type="InterPro" id="IPR013216">
    <property type="entry name" value="Methyltransf_11"/>
</dbReference>
<dbReference type="Gene3D" id="3.40.50.150">
    <property type="entry name" value="Vaccinia Virus protein VP39"/>
    <property type="match status" value="1"/>
</dbReference>
<dbReference type="InterPro" id="IPR029063">
    <property type="entry name" value="SAM-dependent_MTases_sf"/>
</dbReference>
<feature type="domain" description="Methyltransferase type 11" evidence="1">
    <location>
        <begin position="45"/>
        <end position="141"/>
    </location>
</feature>
<name>A0A418VVT2_9PROT</name>
<organism evidence="2 3">
    <name type="scientific">Azospirillum cavernae</name>
    <dbReference type="NCBI Taxonomy" id="2320860"/>
    <lineage>
        <taxon>Bacteria</taxon>
        <taxon>Pseudomonadati</taxon>
        <taxon>Pseudomonadota</taxon>
        <taxon>Alphaproteobacteria</taxon>
        <taxon>Rhodospirillales</taxon>
        <taxon>Azospirillaceae</taxon>
        <taxon>Azospirillum</taxon>
    </lineage>
</organism>
<dbReference type="GO" id="GO:0032259">
    <property type="term" value="P:methylation"/>
    <property type="evidence" value="ECO:0007669"/>
    <property type="project" value="UniProtKB-KW"/>
</dbReference>
<sequence length="208" mass="22778">MDAVSIRAAYRRYAGFYDRVFGTLLASGRHAAVAWLNRRGGLRILEVGVGTGLSLSDYRKDNRVVGIDLSTDMLKVAQERVARENLAHVEGLLEMDAGKLAFADGSFDVVVAMYVMTVVPDPQGTMAELERVCKPGGDIVIVNHFAAPRPGIRRTVENWLAPLSKKLGWRPDFTLESLLQGSPLAVQSVETVPPFGLFSLLHCRRQGA</sequence>
<dbReference type="AlphaFoldDB" id="A0A418VVT2"/>
<comment type="caution">
    <text evidence="2">The sequence shown here is derived from an EMBL/GenBank/DDBJ whole genome shotgun (WGS) entry which is preliminary data.</text>
</comment>
<evidence type="ECO:0000259" key="1">
    <source>
        <dbReference type="Pfam" id="PF08241"/>
    </source>
</evidence>
<keyword evidence="3" id="KW-1185">Reference proteome</keyword>
<dbReference type="OrthoDB" id="9777830at2"/>
<protein>
    <submittedName>
        <fullName evidence="2">Methyltransferase domain-containing protein</fullName>
    </submittedName>
</protein>
<gene>
    <name evidence="2" type="ORF">D3877_13850</name>
</gene>
<dbReference type="GO" id="GO:0008757">
    <property type="term" value="F:S-adenosylmethionine-dependent methyltransferase activity"/>
    <property type="evidence" value="ECO:0007669"/>
    <property type="project" value="InterPro"/>
</dbReference>
<dbReference type="CDD" id="cd02440">
    <property type="entry name" value="AdoMet_MTases"/>
    <property type="match status" value="1"/>
</dbReference>
<dbReference type="PANTHER" id="PTHR45036">
    <property type="entry name" value="METHYLTRANSFERASE LIKE 7B"/>
    <property type="match status" value="1"/>
</dbReference>
<dbReference type="SUPFAM" id="SSF53335">
    <property type="entry name" value="S-adenosyl-L-methionine-dependent methyltransferases"/>
    <property type="match status" value="1"/>
</dbReference>
<evidence type="ECO:0000313" key="3">
    <source>
        <dbReference type="Proteomes" id="UP000283458"/>
    </source>
</evidence>
<keyword evidence="2" id="KW-0489">Methyltransferase</keyword>
<proteinExistence type="predicted"/>
<dbReference type="PANTHER" id="PTHR45036:SF1">
    <property type="entry name" value="METHYLTRANSFERASE LIKE 7A"/>
    <property type="match status" value="1"/>
</dbReference>
<keyword evidence="2" id="KW-0808">Transferase</keyword>
<dbReference type="Proteomes" id="UP000283458">
    <property type="component" value="Unassembled WGS sequence"/>
</dbReference>
<dbReference type="EMBL" id="QYUL01000002">
    <property type="protein sequence ID" value="RJF81272.1"/>
    <property type="molecule type" value="Genomic_DNA"/>
</dbReference>
<evidence type="ECO:0000313" key="2">
    <source>
        <dbReference type="EMBL" id="RJF81272.1"/>
    </source>
</evidence>
<reference evidence="2 3" key="1">
    <citation type="submission" date="2018-09" db="EMBL/GenBank/DDBJ databases">
        <authorList>
            <person name="Zhu H."/>
        </authorList>
    </citation>
    <scope>NUCLEOTIDE SEQUENCE [LARGE SCALE GENOMIC DNA]</scope>
    <source>
        <strain evidence="2 3">K2W22B-5</strain>
    </source>
</reference>
<dbReference type="RefSeq" id="WP_119831364.1">
    <property type="nucleotide sequence ID" value="NZ_QYUL01000002.1"/>
</dbReference>
<dbReference type="InterPro" id="IPR052356">
    <property type="entry name" value="Thiol_S-MT"/>
</dbReference>
<accession>A0A418VVT2</accession>
<dbReference type="Pfam" id="PF08241">
    <property type="entry name" value="Methyltransf_11"/>
    <property type="match status" value="1"/>
</dbReference>